<gene>
    <name evidence="1" type="ORF">Sradi_7262500</name>
</gene>
<dbReference type="AlphaFoldDB" id="A0AAW2IKL8"/>
<name>A0AAW2IKL8_SESRA</name>
<dbReference type="EMBL" id="JACGWJ010001440">
    <property type="protein sequence ID" value="KAL0282416.1"/>
    <property type="molecule type" value="Genomic_DNA"/>
</dbReference>
<protein>
    <submittedName>
        <fullName evidence="1">Uncharacterized protein</fullName>
    </submittedName>
</protein>
<reference evidence="1" key="2">
    <citation type="journal article" date="2024" name="Plant">
        <title>Genomic evolution and insights into agronomic trait innovations of Sesamum species.</title>
        <authorList>
            <person name="Miao H."/>
            <person name="Wang L."/>
            <person name="Qu L."/>
            <person name="Liu H."/>
            <person name="Sun Y."/>
            <person name="Le M."/>
            <person name="Wang Q."/>
            <person name="Wei S."/>
            <person name="Zheng Y."/>
            <person name="Lin W."/>
            <person name="Duan Y."/>
            <person name="Cao H."/>
            <person name="Xiong S."/>
            <person name="Wang X."/>
            <person name="Wei L."/>
            <person name="Li C."/>
            <person name="Ma Q."/>
            <person name="Ju M."/>
            <person name="Zhao R."/>
            <person name="Li G."/>
            <person name="Mu C."/>
            <person name="Tian Q."/>
            <person name="Mei H."/>
            <person name="Zhang T."/>
            <person name="Gao T."/>
            <person name="Zhang H."/>
        </authorList>
    </citation>
    <scope>NUCLEOTIDE SEQUENCE</scope>
    <source>
        <strain evidence="1">G02</strain>
    </source>
</reference>
<proteinExistence type="predicted"/>
<comment type="caution">
    <text evidence="1">The sequence shown here is derived from an EMBL/GenBank/DDBJ whole genome shotgun (WGS) entry which is preliminary data.</text>
</comment>
<reference evidence="1" key="1">
    <citation type="submission" date="2020-06" db="EMBL/GenBank/DDBJ databases">
        <authorList>
            <person name="Li T."/>
            <person name="Hu X."/>
            <person name="Zhang T."/>
            <person name="Song X."/>
            <person name="Zhang H."/>
            <person name="Dai N."/>
            <person name="Sheng W."/>
            <person name="Hou X."/>
            <person name="Wei L."/>
        </authorList>
    </citation>
    <scope>NUCLEOTIDE SEQUENCE</scope>
    <source>
        <strain evidence="1">G02</strain>
        <tissue evidence="1">Leaf</tissue>
    </source>
</reference>
<accession>A0AAW2IKL8</accession>
<organism evidence="1">
    <name type="scientific">Sesamum radiatum</name>
    <name type="common">Black benniseed</name>
    <dbReference type="NCBI Taxonomy" id="300843"/>
    <lineage>
        <taxon>Eukaryota</taxon>
        <taxon>Viridiplantae</taxon>
        <taxon>Streptophyta</taxon>
        <taxon>Embryophyta</taxon>
        <taxon>Tracheophyta</taxon>
        <taxon>Spermatophyta</taxon>
        <taxon>Magnoliopsida</taxon>
        <taxon>eudicotyledons</taxon>
        <taxon>Gunneridae</taxon>
        <taxon>Pentapetalae</taxon>
        <taxon>asterids</taxon>
        <taxon>lamiids</taxon>
        <taxon>Lamiales</taxon>
        <taxon>Pedaliaceae</taxon>
        <taxon>Sesamum</taxon>
    </lineage>
</organism>
<evidence type="ECO:0000313" key="1">
    <source>
        <dbReference type="EMBL" id="KAL0282416.1"/>
    </source>
</evidence>
<sequence length="72" mass="7823">MYSIRQTPHCDSSPLRVGAERAGRVIAHTSKTNASSAQDEPDDAQEKYASLWIETLGSGGSNGREAESEMQR</sequence>